<proteinExistence type="predicted"/>
<dbReference type="Proteomes" id="UP000198284">
    <property type="component" value="Unassembled WGS sequence"/>
</dbReference>
<organism evidence="2 3">
    <name type="scientific">Noviherbaspirillum humi</name>
    <dbReference type="NCBI Taxonomy" id="1688639"/>
    <lineage>
        <taxon>Bacteria</taxon>
        <taxon>Pseudomonadati</taxon>
        <taxon>Pseudomonadota</taxon>
        <taxon>Betaproteobacteria</taxon>
        <taxon>Burkholderiales</taxon>
        <taxon>Oxalobacteraceae</taxon>
        <taxon>Noviherbaspirillum</taxon>
    </lineage>
</organism>
<dbReference type="RefSeq" id="WP_217900111.1">
    <property type="nucleotide sequence ID" value="NZ_FZOT01000001.1"/>
</dbReference>
<evidence type="ECO:0000313" key="2">
    <source>
        <dbReference type="EMBL" id="SNS12566.1"/>
    </source>
</evidence>
<sequence length="207" mass="23195">MPHASSHHALSGKPVFDAAGHPATIVSFTEADAREQAMACIRPEHGPDVMMPLDLLEQRDDGSLRLPFSFGNGDEGRMAQVTFPVMQEKIQIDKRLVDTGRGIRLKKTVAEKEELVDEALLRDEISVERVAVNRVVDDAQLPQARYEGDTLIVPVLEEVLVLQKQTLLKEEVRITRRPQEYHAPQRIVLRREQIDIEPLGNAPSGRA</sequence>
<protein>
    <submittedName>
        <fullName evidence="2">Conserved domain-containing protein</fullName>
    </submittedName>
</protein>
<dbReference type="InterPro" id="IPR019060">
    <property type="entry name" value="DUF2382"/>
</dbReference>
<name>A0A239BXC8_9BURK</name>
<accession>A0A239BXC8</accession>
<dbReference type="EMBL" id="FZOT01000001">
    <property type="protein sequence ID" value="SNS12566.1"/>
    <property type="molecule type" value="Genomic_DNA"/>
</dbReference>
<reference evidence="2 3" key="1">
    <citation type="submission" date="2017-06" db="EMBL/GenBank/DDBJ databases">
        <authorList>
            <person name="Kim H.J."/>
            <person name="Triplett B.A."/>
        </authorList>
    </citation>
    <scope>NUCLEOTIDE SEQUENCE [LARGE SCALE GENOMIC DNA]</scope>
    <source>
        <strain evidence="2 3">U15</strain>
    </source>
</reference>
<evidence type="ECO:0000313" key="3">
    <source>
        <dbReference type="Proteomes" id="UP000198284"/>
    </source>
</evidence>
<dbReference type="PANTHER" id="PTHR38463:SF1">
    <property type="entry name" value="STRESS RESPONSE PROTEIN YSNF"/>
    <property type="match status" value="1"/>
</dbReference>
<dbReference type="Pfam" id="PF09557">
    <property type="entry name" value="DUF2382"/>
    <property type="match status" value="1"/>
</dbReference>
<feature type="domain" description="DUF2382" evidence="1">
    <location>
        <begin position="85"/>
        <end position="196"/>
    </location>
</feature>
<gene>
    <name evidence="2" type="ORF">SAMN06265795_101142</name>
</gene>
<keyword evidence="3" id="KW-1185">Reference proteome</keyword>
<dbReference type="InterPro" id="IPR052967">
    <property type="entry name" value="Stress_Response_Assoc"/>
</dbReference>
<dbReference type="PANTHER" id="PTHR38463">
    <property type="entry name" value="STRESS RESPONSE PROTEIN YSNF"/>
    <property type="match status" value="1"/>
</dbReference>
<dbReference type="AlphaFoldDB" id="A0A239BXC8"/>
<evidence type="ECO:0000259" key="1">
    <source>
        <dbReference type="Pfam" id="PF09557"/>
    </source>
</evidence>